<gene>
    <name evidence="11" type="ORF">H3H36_04635</name>
</gene>
<comment type="caution">
    <text evidence="11">The sequence shown here is derived from an EMBL/GenBank/DDBJ whole genome shotgun (WGS) entry which is preliminary data.</text>
</comment>
<feature type="signal peptide" evidence="10">
    <location>
        <begin position="1"/>
        <end position="24"/>
    </location>
</feature>
<sequence>MKHTVLKTLPAMLALALASGVAHADAFNDTEGFHGYLRAGAGASSTHGPQSCFGLGGPTQSYRLGNECDSYTEFGYTHELAKSENGATFVGTLWANAYKNGSDFGNAPLNLAKAYVEARNLPFMNGGTVWIGKRYYYRPDIHMLDMQFINMNGTGGGLDKINLGPGKISYAVFKDNDQNQYDPNLSTVVNTTAAVRQNLVYEGLPVNAGGTLDAAFTIVTAQGKGTQDHNGWNASLFHKQAGTFGGGNTFGVQYGVGPGTGIGGPCCARIGSSGSTTLGSDVTRVRVFDDLWIQPTKQFSAEMVALWQKDKSDANGSTTWTTAGIRPVYAFAQNFKLQAELGVTGLKSGTTGETARLTKLTIAPTITVGEGFWQRPELRAYFTYGKWNKEATALVNAANNSGPVYGNGTSGSSIGLQMEAWW</sequence>
<dbReference type="InterPro" id="IPR003192">
    <property type="entry name" value="Porin_LamB"/>
</dbReference>
<dbReference type="GO" id="GO:0015288">
    <property type="term" value="F:porin activity"/>
    <property type="evidence" value="ECO:0007669"/>
    <property type="project" value="UniProtKB-KW"/>
</dbReference>
<name>A0A7W2EEU8_9BURK</name>
<organism evidence="11 12">
    <name type="scientific">Rugamonas fusca</name>
    <dbReference type="NCBI Taxonomy" id="2758568"/>
    <lineage>
        <taxon>Bacteria</taxon>
        <taxon>Pseudomonadati</taxon>
        <taxon>Pseudomonadota</taxon>
        <taxon>Betaproteobacteria</taxon>
        <taxon>Burkholderiales</taxon>
        <taxon>Oxalobacteraceae</taxon>
        <taxon>Telluria group</taxon>
        <taxon>Rugamonas</taxon>
    </lineage>
</organism>
<comment type="similarity">
    <text evidence="2">Belongs to the porin LamB (TC 1.B.3) family.</text>
</comment>
<dbReference type="RefSeq" id="WP_182214580.1">
    <property type="nucleotide sequence ID" value="NZ_JACEZS010000002.1"/>
</dbReference>
<dbReference type="Proteomes" id="UP000566711">
    <property type="component" value="Unassembled WGS sequence"/>
</dbReference>
<keyword evidence="8" id="KW-0472">Membrane</keyword>
<dbReference type="GO" id="GO:0046930">
    <property type="term" value="C:pore complex"/>
    <property type="evidence" value="ECO:0007669"/>
    <property type="project" value="UniProtKB-KW"/>
</dbReference>
<dbReference type="SUPFAM" id="SSF56935">
    <property type="entry name" value="Porins"/>
    <property type="match status" value="1"/>
</dbReference>
<proteinExistence type="inferred from homology"/>
<dbReference type="GO" id="GO:0015144">
    <property type="term" value="F:carbohydrate transmembrane transporter activity"/>
    <property type="evidence" value="ECO:0007669"/>
    <property type="project" value="TreeGrafter"/>
</dbReference>
<feature type="chain" id="PRO_5031305094" evidence="10">
    <location>
        <begin position="25"/>
        <end position="422"/>
    </location>
</feature>
<keyword evidence="12" id="KW-1185">Reference proteome</keyword>
<evidence type="ECO:0000256" key="1">
    <source>
        <dbReference type="ARBA" id="ARBA00004571"/>
    </source>
</evidence>
<dbReference type="GO" id="GO:0009279">
    <property type="term" value="C:cell outer membrane"/>
    <property type="evidence" value="ECO:0007669"/>
    <property type="project" value="UniProtKB-SubCell"/>
</dbReference>
<evidence type="ECO:0000256" key="9">
    <source>
        <dbReference type="ARBA" id="ARBA00023237"/>
    </source>
</evidence>
<dbReference type="EMBL" id="JACEZS010000002">
    <property type="protein sequence ID" value="MBA5604648.1"/>
    <property type="molecule type" value="Genomic_DNA"/>
</dbReference>
<dbReference type="PANTHER" id="PTHR38762">
    <property type="entry name" value="CRYPTIC OUTER MEMBRANE PORIN BGLH-RELATED"/>
    <property type="match status" value="1"/>
</dbReference>
<evidence type="ECO:0000256" key="3">
    <source>
        <dbReference type="ARBA" id="ARBA00022448"/>
    </source>
</evidence>
<keyword evidence="9" id="KW-0998">Cell outer membrane</keyword>
<dbReference type="Pfam" id="PF02264">
    <property type="entry name" value="LamB"/>
    <property type="match status" value="1"/>
</dbReference>
<keyword evidence="5" id="KW-0812">Transmembrane</keyword>
<keyword evidence="7" id="KW-0626">Porin</keyword>
<evidence type="ECO:0000256" key="10">
    <source>
        <dbReference type="SAM" id="SignalP"/>
    </source>
</evidence>
<evidence type="ECO:0000313" key="11">
    <source>
        <dbReference type="EMBL" id="MBA5604648.1"/>
    </source>
</evidence>
<keyword evidence="3" id="KW-0813">Transport</keyword>
<evidence type="ECO:0000256" key="5">
    <source>
        <dbReference type="ARBA" id="ARBA00022692"/>
    </source>
</evidence>
<evidence type="ECO:0000313" key="12">
    <source>
        <dbReference type="Proteomes" id="UP000566711"/>
    </source>
</evidence>
<protein>
    <submittedName>
        <fullName evidence="11">Carbohydrate porin</fullName>
    </submittedName>
</protein>
<reference evidence="11 12" key="1">
    <citation type="submission" date="2020-07" db="EMBL/GenBank/DDBJ databases">
        <title>Novel species isolated from subtropical streams in China.</title>
        <authorList>
            <person name="Lu H."/>
        </authorList>
    </citation>
    <scope>NUCLEOTIDE SEQUENCE [LARGE SCALE GENOMIC DNA]</scope>
    <source>
        <strain evidence="11 12">FT3S</strain>
    </source>
</reference>
<evidence type="ECO:0000256" key="8">
    <source>
        <dbReference type="ARBA" id="ARBA00023136"/>
    </source>
</evidence>
<dbReference type="GO" id="GO:0006811">
    <property type="term" value="P:monoatomic ion transport"/>
    <property type="evidence" value="ECO:0007669"/>
    <property type="project" value="UniProtKB-KW"/>
</dbReference>
<evidence type="ECO:0000256" key="7">
    <source>
        <dbReference type="ARBA" id="ARBA00023114"/>
    </source>
</evidence>
<keyword evidence="10" id="KW-0732">Signal</keyword>
<dbReference type="AlphaFoldDB" id="A0A7W2EEU8"/>
<keyword evidence="6" id="KW-0406">Ion transport</keyword>
<comment type="subcellular location">
    <subcellularLocation>
        <location evidence="1">Cell outer membrane</location>
        <topology evidence="1">Multi-pass membrane protein</topology>
    </subcellularLocation>
</comment>
<evidence type="ECO:0000256" key="6">
    <source>
        <dbReference type="ARBA" id="ARBA00023065"/>
    </source>
</evidence>
<dbReference type="PANTHER" id="PTHR38762:SF1">
    <property type="entry name" value="CRYPTIC OUTER MEMBRANE PORIN BGLH-RELATED"/>
    <property type="match status" value="1"/>
</dbReference>
<dbReference type="Gene3D" id="2.40.170.10">
    <property type="entry name" value="Porin, LamB type"/>
    <property type="match status" value="1"/>
</dbReference>
<dbReference type="InterPro" id="IPR036998">
    <property type="entry name" value="Porin_LamB_sf"/>
</dbReference>
<accession>A0A7W2EEU8</accession>
<dbReference type="InterPro" id="IPR050286">
    <property type="entry name" value="G_neg_Bact_CarbUptk_Porin"/>
</dbReference>
<dbReference type="GO" id="GO:0015774">
    <property type="term" value="P:polysaccharide transport"/>
    <property type="evidence" value="ECO:0007669"/>
    <property type="project" value="TreeGrafter"/>
</dbReference>
<evidence type="ECO:0000256" key="2">
    <source>
        <dbReference type="ARBA" id="ARBA00007055"/>
    </source>
</evidence>
<evidence type="ECO:0000256" key="4">
    <source>
        <dbReference type="ARBA" id="ARBA00022452"/>
    </source>
</evidence>
<keyword evidence="4" id="KW-1134">Transmembrane beta strand</keyword>